<dbReference type="AlphaFoldDB" id="A0AAV5GVT4"/>
<dbReference type="Gene3D" id="2.20.20.110">
    <property type="entry name" value="Rad4, beta-hairpin domain BHD1"/>
    <property type="match status" value="1"/>
</dbReference>
<dbReference type="Pfam" id="PF10403">
    <property type="entry name" value="BHD_1"/>
    <property type="match status" value="1"/>
</dbReference>
<evidence type="ECO:0000256" key="4">
    <source>
        <dbReference type="ARBA" id="ARBA00023204"/>
    </source>
</evidence>
<dbReference type="Gene3D" id="3.30.60.290">
    <property type="entry name" value="Rad4, beta-hairpin domain BHD2"/>
    <property type="match status" value="1"/>
</dbReference>
<feature type="region of interest" description="Disordered" evidence="6">
    <location>
        <begin position="505"/>
        <end position="531"/>
    </location>
</feature>
<evidence type="ECO:0000259" key="8">
    <source>
        <dbReference type="SMART" id="SM01031"/>
    </source>
</evidence>
<dbReference type="GO" id="GO:0006289">
    <property type="term" value="P:nucleotide-excision repair"/>
    <property type="evidence" value="ECO:0007669"/>
    <property type="project" value="InterPro"/>
</dbReference>
<organism evidence="10 11">
    <name type="scientific">Rhodotorula paludigena</name>
    <dbReference type="NCBI Taxonomy" id="86838"/>
    <lineage>
        <taxon>Eukaryota</taxon>
        <taxon>Fungi</taxon>
        <taxon>Dikarya</taxon>
        <taxon>Basidiomycota</taxon>
        <taxon>Pucciniomycotina</taxon>
        <taxon>Microbotryomycetes</taxon>
        <taxon>Sporidiobolales</taxon>
        <taxon>Sporidiobolaceae</taxon>
        <taxon>Rhodotorula</taxon>
    </lineage>
</organism>
<dbReference type="SMART" id="SM01032">
    <property type="entry name" value="BHD_3"/>
    <property type="match status" value="1"/>
</dbReference>
<proteinExistence type="inferred from homology"/>
<dbReference type="InterPro" id="IPR038765">
    <property type="entry name" value="Papain-like_cys_pep_sf"/>
</dbReference>
<dbReference type="Gene3D" id="3.90.260.10">
    <property type="entry name" value="Transglutaminase-like"/>
    <property type="match status" value="2"/>
</dbReference>
<comment type="similarity">
    <text evidence="2">Belongs to the XPC family.</text>
</comment>
<dbReference type="InterPro" id="IPR036985">
    <property type="entry name" value="Transglutaminase-like_sf"/>
</dbReference>
<comment type="caution">
    <text evidence="10">The sequence shown here is derived from an EMBL/GenBank/DDBJ whole genome shotgun (WGS) entry which is preliminary data.</text>
</comment>
<reference evidence="10 11" key="1">
    <citation type="submission" date="2021-12" db="EMBL/GenBank/DDBJ databases">
        <title>High titer production of polyol ester of fatty acids by Rhodotorula paludigena BS15 towards product separation-free biomass refinery.</title>
        <authorList>
            <person name="Mano J."/>
            <person name="Ono H."/>
            <person name="Tanaka T."/>
            <person name="Naito K."/>
            <person name="Sushida H."/>
            <person name="Ike M."/>
            <person name="Tokuyasu K."/>
            <person name="Kitaoka M."/>
        </authorList>
    </citation>
    <scope>NUCLEOTIDE SEQUENCE [LARGE SCALE GENOMIC DNA]</scope>
    <source>
        <strain evidence="10 11">BS15</strain>
    </source>
</reference>
<keyword evidence="3" id="KW-0227">DNA damage</keyword>
<gene>
    <name evidence="10" type="ORF">Rhopal_007143-T1</name>
</gene>
<dbReference type="InterPro" id="IPR018328">
    <property type="entry name" value="Rad4_beta-hairpin_dom3"/>
</dbReference>
<accession>A0AAV5GVT4</accession>
<sequence>MQYSTASDSDRPSSAYASPQPFLPRATTSSSAARQGPEPDADHADDDDDDDEEAWDEVDIPQAALAPDGADGAAPAAGGSGDGAADGGGIEIVIARAGAKAKGKGKAKAGETARERMVRQERHKVHVLTLVAVGLVRNKWLNDKELQARLVSLVPAQLLANFTSISPARYPNPRDRSRLFDRALADLVSWWYAAFELVDGRELRRRGVDEVDEEVEGWRAEGEKLREIARRKRDRLNKAATAASETGSAAAPSADAKGKGKAKDASSGGLTDPSLIPLYPWDESPLLTSSQRTALVQNATTRLPLHPSTAQLVRPFLPAASTWEVLRAPAPGTSAHLTSLYAAAASLRGSRDLSAQLLCALLRAVDVPARLVISLQAVEWRSKAQSGAAQKKKRAGEAKAKKGKTKGKAKGTLPARRKAAPAKDSEFDFTTDDEDDDEAARKAAAAVKRRKKPPAESAAPGRASKASSAGSGYASSPAAKPRASASAAAGSTKKPKVETLVLSSASDTDGSAGGGGGGGGGSTTDGSWEDGRGKLAYKVPKVNLRKSAGAKGKSGAKVPGWKKDEELRRGASPDAVALATPPTQWIEAYTRYNKEWITVDPVRRRIRCKGIMEPPRASARSGGEGNVLAYVVAFEEDGSAHDVTPRYARAFTNVTLKLRVPTSTKQRKENGGGDWFAGVMQPWKRKFVLNRDRDEEQELWNRSANEPFPTSIGGFKNHPNYVLEQHLHRDEALRPGARDYGLFKGEHKVYRRADVVVVKSQENWYRQGRTVKDNEIPMKFVKQRAVTINRRREEELAKMDGGEVDEQPLFSEEQTQVYVPPSVTDGKVPKNSFGNIDLFVPTMLPEGAVHLPSKVAIKCAKELGIDHAEAITGFEFRQRRALPVMAGVVVAEENADVLREAIVTLEQTTFERELAKQQDRVLKRWKKLIQGLRIRQRLLDQFKDPAAVDERLEQEKKAASKSRSKASTETPITSAAASPAPAPASPPAASLTVKPNGSTTRSSAAPSSSRKRRASPASPPAQSASEEDADFVPSTAAGAPPPRKRLAPSTNTTAAPPEPRKTRSSAASTAGAAPQTSGISSSGRSLRVRMPVKQDDDDEDEEVQERLTGRPTRTSAQKARGRLAVKEEDSEGEGGEDDELAHVREGEPALDPSKAEGGGADESDDGFEYEEDF</sequence>
<dbReference type="Pfam" id="PF03835">
    <property type="entry name" value="Rad4"/>
    <property type="match status" value="1"/>
</dbReference>
<dbReference type="Pfam" id="PF10405">
    <property type="entry name" value="BHD_3"/>
    <property type="match status" value="1"/>
</dbReference>
<evidence type="ECO:0008006" key="12">
    <source>
        <dbReference type="Google" id="ProtNLM"/>
    </source>
</evidence>
<evidence type="ECO:0000259" key="7">
    <source>
        <dbReference type="SMART" id="SM01030"/>
    </source>
</evidence>
<feature type="compositionally biased region" description="Low complexity" evidence="6">
    <location>
        <begin position="1064"/>
        <end position="1078"/>
    </location>
</feature>
<protein>
    <recommendedName>
        <fullName evidence="12">Rad4-domain-containing protein</fullName>
    </recommendedName>
</protein>
<feature type="compositionally biased region" description="Acidic residues" evidence="6">
    <location>
        <begin position="1128"/>
        <end position="1139"/>
    </location>
</feature>
<evidence type="ECO:0000256" key="3">
    <source>
        <dbReference type="ARBA" id="ARBA00022763"/>
    </source>
</evidence>
<feature type="compositionally biased region" description="Acidic residues" evidence="6">
    <location>
        <begin position="427"/>
        <end position="438"/>
    </location>
</feature>
<comment type="subcellular location">
    <subcellularLocation>
        <location evidence="1">Nucleus</location>
    </subcellularLocation>
</comment>
<feature type="compositionally biased region" description="Low complexity" evidence="6">
    <location>
        <begin position="455"/>
        <end position="479"/>
    </location>
</feature>
<dbReference type="Proteomes" id="UP001342314">
    <property type="component" value="Unassembled WGS sequence"/>
</dbReference>
<feature type="domain" description="Rad4 beta-hairpin" evidence="9">
    <location>
        <begin position="828"/>
        <end position="902"/>
    </location>
</feature>
<dbReference type="EMBL" id="BQKY01000016">
    <property type="protein sequence ID" value="GJN94079.1"/>
    <property type="molecule type" value="Genomic_DNA"/>
</dbReference>
<dbReference type="GO" id="GO:0000111">
    <property type="term" value="C:nucleotide-excision repair factor 2 complex"/>
    <property type="evidence" value="ECO:0007669"/>
    <property type="project" value="TreeGrafter"/>
</dbReference>
<feature type="domain" description="Rad4 beta-hairpin" evidence="8">
    <location>
        <begin position="758"/>
        <end position="821"/>
    </location>
</feature>
<dbReference type="PANTHER" id="PTHR12135:SF0">
    <property type="entry name" value="DNA REPAIR PROTEIN COMPLEMENTING XP-C CELLS"/>
    <property type="match status" value="1"/>
</dbReference>
<evidence type="ECO:0000259" key="9">
    <source>
        <dbReference type="SMART" id="SM01032"/>
    </source>
</evidence>
<keyword evidence="4" id="KW-0234">DNA repair</keyword>
<dbReference type="GO" id="GO:0071942">
    <property type="term" value="C:XPC complex"/>
    <property type="evidence" value="ECO:0007669"/>
    <property type="project" value="TreeGrafter"/>
</dbReference>
<dbReference type="Pfam" id="PF10404">
    <property type="entry name" value="BHD_2"/>
    <property type="match status" value="1"/>
</dbReference>
<feature type="region of interest" description="Disordered" evidence="6">
    <location>
        <begin position="1"/>
        <end position="59"/>
    </location>
</feature>
<feature type="compositionally biased region" description="Acidic residues" evidence="6">
    <location>
        <begin position="1159"/>
        <end position="1173"/>
    </location>
</feature>
<evidence type="ECO:0000313" key="10">
    <source>
        <dbReference type="EMBL" id="GJN94079.1"/>
    </source>
</evidence>
<evidence type="ECO:0000256" key="6">
    <source>
        <dbReference type="SAM" id="MobiDB-lite"/>
    </source>
</evidence>
<dbReference type="GO" id="GO:0006298">
    <property type="term" value="P:mismatch repair"/>
    <property type="evidence" value="ECO:0007669"/>
    <property type="project" value="TreeGrafter"/>
</dbReference>
<feature type="region of interest" description="Disordered" evidence="6">
    <location>
        <begin position="383"/>
        <end position="479"/>
    </location>
</feature>
<feature type="compositionally biased region" description="Gly residues" evidence="6">
    <location>
        <begin position="511"/>
        <end position="523"/>
    </location>
</feature>
<evidence type="ECO:0000256" key="1">
    <source>
        <dbReference type="ARBA" id="ARBA00004123"/>
    </source>
</evidence>
<keyword evidence="11" id="KW-1185">Reference proteome</keyword>
<dbReference type="InterPro" id="IPR004583">
    <property type="entry name" value="DNA_repair_Rad4"/>
</dbReference>
<dbReference type="GO" id="GO:0003684">
    <property type="term" value="F:damaged DNA binding"/>
    <property type="evidence" value="ECO:0007669"/>
    <property type="project" value="InterPro"/>
</dbReference>
<keyword evidence="5" id="KW-0539">Nucleus</keyword>
<dbReference type="PANTHER" id="PTHR12135">
    <property type="entry name" value="DNA REPAIR PROTEIN XP-C / RAD4"/>
    <property type="match status" value="1"/>
</dbReference>
<feature type="domain" description="Rad4 beta-hairpin" evidence="7">
    <location>
        <begin position="704"/>
        <end position="756"/>
    </location>
</feature>
<dbReference type="GO" id="GO:0003697">
    <property type="term" value="F:single-stranded DNA binding"/>
    <property type="evidence" value="ECO:0007669"/>
    <property type="project" value="TreeGrafter"/>
</dbReference>
<dbReference type="InterPro" id="IPR018326">
    <property type="entry name" value="Rad4_beta-hairpin_dom1"/>
</dbReference>
<feature type="compositionally biased region" description="Low complexity" evidence="6">
    <location>
        <begin position="65"/>
        <end position="77"/>
    </location>
</feature>
<evidence type="ECO:0000256" key="2">
    <source>
        <dbReference type="ARBA" id="ARBA00009525"/>
    </source>
</evidence>
<feature type="region of interest" description="Disordered" evidence="6">
    <location>
        <begin position="239"/>
        <end position="269"/>
    </location>
</feature>
<dbReference type="Gene3D" id="3.30.70.2460">
    <property type="entry name" value="Rad4, beta-hairpin domain BHD3"/>
    <property type="match status" value="1"/>
</dbReference>
<dbReference type="GO" id="GO:0005737">
    <property type="term" value="C:cytoplasm"/>
    <property type="evidence" value="ECO:0007669"/>
    <property type="project" value="TreeGrafter"/>
</dbReference>
<dbReference type="InterPro" id="IPR042488">
    <property type="entry name" value="Rad4_BHD3_sf"/>
</dbReference>
<name>A0AAV5GVT4_9BASI</name>
<feature type="region of interest" description="Disordered" evidence="6">
    <location>
        <begin position="65"/>
        <end position="84"/>
    </location>
</feature>
<feature type="compositionally biased region" description="Acidic residues" evidence="6">
    <location>
        <begin position="43"/>
        <end position="59"/>
    </location>
</feature>
<dbReference type="InterPro" id="IPR018327">
    <property type="entry name" value="BHD_2"/>
</dbReference>
<feature type="compositionally biased region" description="Basic residues" evidence="6">
    <location>
        <begin position="401"/>
        <end position="420"/>
    </location>
</feature>
<feature type="region of interest" description="Disordered" evidence="6">
    <location>
        <begin position="950"/>
        <end position="1173"/>
    </location>
</feature>
<dbReference type="InterPro" id="IPR018325">
    <property type="entry name" value="Rad4/PNGase_transGLS-fold"/>
</dbReference>
<dbReference type="SUPFAM" id="SSF54001">
    <property type="entry name" value="Cysteine proteinases"/>
    <property type="match status" value="2"/>
</dbReference>
<dbReference type="SMART" id="SM01030">
    <property type="entry name" value="BHD_1"/>
    <property type="match status" value="1"/>
</dbReference>
<dbReference type="FunFam" id="3.30.70.2460:FF:000001">
    <property type="entry name" value="DNA repair protein Rad4 family"/>
    <property type="match status" value="1"/>
</dbReference>
<feature type="compositionally biased region" description="Low complexity" evidence="6">
    <location>
        <begin position="239"/>
        <end position="255"/>
    </location>
</feature>
<evidence type="ECO:0000256" key="5">
    <source>
        <dbReference type="ARBA" id="ARBA00023242"/>
    </source>
</evidence>
<dbReference type="SMART" id="SM01031">
    <property type="entry name" value="BHD_2"/>
    <property type="match status" value="1"/>
</dbReference>
<evidence type="ECO:0000313" key="11">
    <source>
        <dbReference type="Proteomes" id="UP001342314"/>
    </source>
</evidence>